<evidence type="ECO:0000256" key="1">
    <source>
        <dbReference type="ARBA" id="ARBA00023157"/>
    </source>
</evidence>
<dbReference type="RefSeq" id="XP_044563228.1">
    <property type="nucleotide sequence ID" value="XM_044705518.1"/>
</dbReference>
<evidence type="ECO:0000259" key="4">
    <source>
        <dbReference type="PROSITE" id="PS01186"/>
    </source>
</evidence>
<keyword evidence="2" id="KW-1133">Transmembrane helix</keyword>
<protein>
    <recommendedName>
        <fullName evidence="3 4">EGF-like domain-containing protein</fullName>
    </recommendedName>
</protein>
<dbReference type="InterPro" id="IPR051830">
    <property type="entry name" value="NOTCH_homolog"/>
</dbReference>
<dbReference type="Pfam" id="PF23106">
    <property type="entry name" value="EGF_Teneurin"/>
    <property type="match status" value="1"/>
</dbReference>
<evidence type="ECO:0000259" key="3">
    <source>
        <dbReference type="PROSITE" id="PS00022"/>
    </source>
</evidence>
<comment type="caution">
    <text evidence="5">The sequence shown here is derived from an EMBL/GenBank/DDBJ whole genome shotgun (WGS) entry which is preliminary data.</text>
</comment>
<feature type="domain" description="EGF-like" evidence="3 4">
    <location>
        <begin position="248"/>
        <end position="259"/>
    </location>
</feature>
<keyword evidence="2" id="KW-0812">Transmembrane</keyword>
<evidence type="ECO:0000256" key="2">
    <source>
        <dbReference type="SAM" id="Phobius"/>
    </source>
</evidence>
<sequence>MKIVTNKQTFEYGQSRDINRRTITNIASTGDVRDSLPLNCDCNAGYTGAACSIPTCYGISKFDSNACSGLGQCIGPNQCSCSNVSVSDFHNCQPYAFCHNQSSLNVAANVCSGKGTCQAAESLLVQDQSICDPGYFGDMCQYTKCYGFMNNDTLAGSGNGKCVGPDTCQCTNDTIYTGKQCSLPVCYGFNSLSSDVCSSHGICEKPNSCKCYENFNGTRCENFNCFGIPNNSSLVCSGKGICVSNDTCQCINGYSGANCSDWRCFGISKDQSDLICSGNGNCLSYDKCSCKANATGANCSLCSVPLRKPPFCEVCIDGNYGADCSNTILGNLNMLDNGNTLQLKMSSLFMSPQKSGSNTCDRILSSNSLKFFSTIRCSFTRDSSYTSLTMINSRLFNHTGFNYTITITGDYSATFVPGTVMEINVLWLYNNPVQSPIYISIPISDQFYVYKEPSLSLLITNRLYQVLSRCHDNRVEIYPFQFDGRTNYQLIWEATTPGVSDTLKTILRNSRDKTVVMIPYGMTVNGRLNLSITFITAFGKTKVFNFTLLESIYDTFERDANFKSLVNLSSQYDTLQGNRMVSIKCSYSLNEASYYNGIVTQVTFVSPDAINSEQTCQIISAGFKNQLSKIPYSDDEQTYSLEIVVSSQNCKLASLKVDFEIKLSSSSTKTVNLQLEYMTVTPSSFSCQNSKVYAAVGEQVTLSCTVSTLSITPVPLTPSSGTYALFIGSYQVTPSFNSLPIIFTAMRDMIGGISQPVYLQTTSPLGSVRMQSLISLDITADPMSWKSITSKVKNSNLPVLVTSSLELMSSPMKVIFDNMFNQPGIVYVQNLYYYLQQVSVLTQRREFMFASGVRATNDLLTSLFSFMQTSPKSLTNILTSKIVKTLGTIIRNISFDTEMAPKLTKTFLQLILSRSAIRNISTNELWQGNSTTDSNNLFALLYGSVCEVVDQSIWGSGNSLCTFEGVSQVSLEELGNVSIPNCSCDLSKLNAAISTNALSLLDGIMSTMAIAQGNSNNAGVGVYIYDSNSVALGVGLTFGLFVPLILCAVGVAADYNTNCVS</sequence>
<dbReference type="EMBL" id="VFQX01000029">
    <property type="protein sequence ID" value="KAF0978515.1"/>
    <property type="molecule type" value="Genomic_DNA"/>
</dbReference>
<dbReference type="GeneID" id="68109553"/>
<dbReference type="PANTHER" id="PTHR24033:SF151">
    <property type="entry name" value="NOTCH 2"/>
    <property type="match status" value="1"/>
</dbReference>
<dbReference type="AlphaFoldDB" id="A0A6A5BYU9"/>
<name>A0A6A5BYU9_NAEFO</name>
<keyword evidence="2" id="KW-0472">Membrane</keyword>
<keyword evidence="1" id="KW-1015">Disulfide bond</keyword>
<keyword evidence="6" id="KW-1185">Reference proteome</keyword>
<reference evidence="5 6" key="1">
    <citation type="journal article" date="2019" name="Sci. Rep.">
        <title>Nanopore sequencing improves the draft genome of the human pathogenic amoeba Naegleria fowleri.</title>
        <authorList>
            <person name="Liechti N."/>
            <person name="Schurch N."/>
            <person name="Bruggmann R."/>
            <person name="Wittwer M."/>
        </authorList>
    </citation>
    <scope>NUCLEOTIDE SEQUENCE [LARGE SCALE GENOMIC DNA]</scope>
    <source>
        <strain evidence="5 6">ATCC 30894</strain>
    </source>
</reference>
<dbReference type="InterPro" id="IPR000742">
    <property type="entry name" value="EGF"/>
</dbReference>
<feature type="domain" description="EGF-like" evidence="3">
    <location>
        <begin position="288"/>
        <end position="299"/>
    </location>
</feature>
<dbReference type="VEuPathDB" id="AmoebaDB:NF0007780"/>
<dbReference type="VEuPathDB" id="AmoebaDB:NfTy_042430"/>
<dbReference type="VEuPathDB" id="AmoebaDB:NF0094010"/>
<feature type="domain" description="EGF-like" evidence="3">
    <location>
        <begin position="209"/>
        <end position="220"/>
    </location>
</feature>
<dbReference type="Pfam" id="PF07974">
    <property type="entry name" value="EGF_2"/>
    <property type="match status" value="1"/>
</dbReference>
<organism evidence="5 6">
    <name type="scientific">Naegleria fowleri</name>
    <name type="common">Brain eating amoeba</name>
    <dbReference type="NCBI Taxonomy" id="5763"/>
    <lineage>
        <taxon>Eukaryota</taxon>
        <taxon>Discoba</taxon>
        <taxon>Heterolobosea</taxon>
        <taxon>Tetramitia</taxon>
        <taxon>Eutetramitia</taxon>
        <taxon>Vahlkampfiidae</taxon>
        <taxon>Naegleria</taxon>
    </lineage>
</organism>
<dbReference type="PROSITE" id="PS00022">
    <property type="entry name" value="EGF_1"/>
    <property type="match status" value="3"/>
</dbReference>
<dbReference type="PANTHER" id="PTHR24033">
    <property type="entry name" value="EGF-LIKE DOMAIN-CONTAINING PROTEIN"/>
    <property type="match status" value="1"/>
</dbReference>
<dbReference type="OrthoDB" id="10045365at2759"/>
<dbReference type="VEuPathDB" id="AmoebaDB:NF0007790"/>
<dbReference type="InterPro" id="IPR013111">
    <property type="entry name" value="EGF_extracell"/>
</dbReference>
<dbReference type="PROSITE" id="PS01186">
    <property type="entry name" value="EGF_2"/>
    <property type="match status" value="1"/>
</dbReference>
<proteinExistence type="predicted"/>
<gene>
    <name evidence="5" type="ORF">FDP41_002335</name>
</gene>
<evidence type="ECO:0000313" key="5">
    <source>
        <dbReference type="EMBL" id="KAF0978515.1"/>
    </source>
</evidence>
<evidence type="ECO:0000313" key="6">
    <source>
        <dbReference type="Proteomes" id="UP000444721"/>
    </source>
</evidence>
<accession>A0A6A5BYU9</accession>
<dbReference type="VEuPathDB" id="AmoebaDB:NF0007800"/>
<feature type="transmembrane region" description="Helical" evidence="2">
    <location>
        <begin position="1030"/>
        <end position="1053"/>
    </location>
</feature>
<dbReference type="Gene3D" id="2.10.25.10">
    <property type="entry name" value="Laminin"/>
    <property type="match status" value="3"/>
</dbReference>
<dbReference type="VEuPathDB" id="AmoebaDB:FDP41_002335"/>
<dbReference type="Proteomes" id="UP000444721">
    <property type="component" value="Unassembled WGS sequence"/>
</dbReference>